<evidence type="ECO:0000313" key="2">
    <source>
        <dbReference type="Ensembl" id="ENSCSAVP00000016502.1"/>
    </source>
</evidence>
<feature type="compositionally biased region" description="Acidic residues" evidence="1">
    <location>
        <begin position="186"/>
        <end position="196"/>
    </location>
</feature>
<reference evidence="3" key="1">
    <citation type="submission" date="2003-08" db="EMBL/GenBank/DDBJ databases">
        <authorList>
            <person name="Birren B."/>
            <person name="Nusbaum C."/>
            <person name="Abebe A."/>
            <person name="Abouelleil A."/>
            <person name="Adekoya E."/>
            <person name="Ait-zahra M."/>
            <person name="Allen N."/>
            <person name="Allen T."/>
            <person name="An P."/>
            <person name="Anderson M."/>
            <person name="Anderson S."/>
            <person name="Arachchi H."/>
            <person name="Armbruster J."/>
            <person name="Bachantsang P."/>
            <person name="Baldwin J."/>
            <person name="Barry A."/>
            <person name="Bayul T."/>
            <person name="Blitshsteyn B."/>
            <person name="Bloom T."/>
            <person name="Blye J."/>
            <person name="Boguslavskiy L."/>
            <person name="Borowsky M."/>
            <person name="Boukhgalter B."/>
            <person name="Brunache A."/>
            <person name="Butler J."/>
            <person name="Calixte N."/>
            <person name="Calvo S."/>
            <person name="Camarata J."/>
            <person name="Campo K."/>
            <person name="Chang J."/>
            <person name="Cheshatsang Y."/>
            <person name="Citroen M."/>
            <person name="Collymore A."/>
            <person name="Considine T."/>
            <person name="Cook A."/>
            <person name="Cooke P."/>
            <person name="Corum B."/>
            <person name="Cuomo C."/>
            <person name="David R."/>
            <person name="Dawoe T."/>
            <person name="Degray S."/>
            <person name="Dodge S."/>
            <person name="Dooley K."/>
            <person name="Dorje P."/>
            <person name="Dorjee K."/>
            <person name="Dorris L."/>
            <person name="Duffey N."/>
            <person name="Dupes A."/>
            <person name="Elkins T."/>
            <person name="Engels R."/>
            <person name="Erickson J."/>
            <person name="Farina A."/>
            <person name="Faro S."/>
            <person name="Ferreira P."/>
            <person name="Fischer H."/>
            <person name="Fitzgerald M."/>
            <person name="Foley K."/>
            <person name="Gage D."/>
            <person name="Galagan J."/>
            <person name="Gearin G."/>
            <person name="Gnerre S."/>
            <person name="Gnirke A."/>
            <person name="Goyette A."/>
            <person name="Graham J."/>
            <person name="Grandbois E."/>
            <person name="Gyaltsen K."/>
            <person name="Hafez N."/>
            <person name="Hagopian D."/>
            <person name="Hagos B."/>
            <person name="Hall J."/>
            <person name="Hatcher B."/>
            <person name="Heller A."/>
            <person name="Higgins H."/>
            <person name="Honan T."/>
            <person name="Horn A."/>
            <person name="Houde N."/>
            <person name="Hughes L."/>
            <person name="Hulme W."/>
            <person name="Husby E."/>
            <person name="Iliev I."/>
            <person name="Jaffe D."/>
            <person name="Jones C."/>
            <person name="Kamal M."/>
            <person name="Kamat A."/>
            <person name="Kamvysselis M."/>
            <person name="Karlsson E."/>
            <person name="Kells C."/>
            <person name="Kieu A."/>
            <person name="Kisner P."/>
            <person name="Kodira C."/>
            <person name="Kulbokas E."/>
            <person name="Labutti K."/>
            <person name="Lama D."/>
            <person name="Landers T."/>
            <person name="Leger J."/>
            <person name="Levine S."/>
            <person name="Lewis D."/>
            <person name="Lewis T."/>
            <person name="Lindblad-toh K."/>
            <person name="Liu X."/>
            <person name="Lokyitsang T."/>
            <person name="Lokyitsang Y."/>
            <person name="Lucien O."/>
            <person name="Lui A."/>
            <person name="Ma L.J."/>
            <person name="Mabbitt R."/>
            <person name="Macdonald J."/>
            <person name="Maclean C."/>
            <person name="Major J."/>
            <person name="Manning J."/>
            <person name="Marabella R."/>
            <person name="Maru K."/>
            <person name="Matthews C."/>
            <person name="Mauceli E."/>
            <person name="Mccarthy M."/>
            <person name="Mcdonough S."/>
            <person name="Mcghee T."/>
            <person name="Meldrim J."/>
            <person name="Meneus L."/>
            <person name="Mesirov J."/>
            <person name="Mihalev A."/>
            <person name="Mihova T."/>
            <person name="Mikkelsen T."/>
            <person name="Mlenga V."/>
            <person name="Moru K."/>
            <person name="Mozes J."/>
            <person name="Mulrain L."/>
            <person name="Munson G."/>
            <person name="Naylor J."/>
            <person name="Newes C."/>
            <person name="Nguyen C."/>
            <person name="Nguyen N."/>
            <person name="Nguyen T."/>
            <person name="Nicol R."/>
            <person name="Nielsen C."/>
            <person name="Nizzari M."/>
            <person name="Norbu C."/>
            <person name="Norbu N."/>
            <person name="O'donnell P."/>
            <person name="Okoawo O."/>
            <person name="O'leary S."/>
            <person name="Omotosho B."/>
            <person name="O'neill K."/>
            <person name="Osman S."/>
            <person name="Parker S."/>
            <person name="Perrin D."/>
            <person name="Phunkhang P."/>
            <person name="Piqani B."/>
            <person name="Purcell S."/>
            <person name="Rachupka T."/>
            <person name="Ramasamy U."/>
            <person name="Rameau R."/>
            <person name="Ray V."/>
            <person name="Raymond C."/>
            <person name="Retta R."/>
            <person name="Richardson S."/>
            <person name="Rise C."/>
            <person name="Rodriguez J."/>
            <person name="Rogers J."/>
            <person name="Rogov P."/>
            <person name="Rutman M."/>
            <person name="Schupbach R."/>
            <person name="Seaman C."/>
            <person name="Settipalli S."/>
            <person name="Sharpe T."/>
            <person name="Sheridan J."/>
            <person name="Sherpa N."/>
            <person name="Shi J."/>
            <person name="Smirnov S."/>
            <person name="Smith C."/>
            <person name="Sougnez C."/>
            <person name="Spencer B."/>
            <person name="Stalker J."/>
            <person name="Stange-thomann N."/>
            <person name="Stavropoulos S."/>
            <person name="Stetson K."/>
            <person name="Stone C."/>
            <person name="Stone S."/>
            <person name="Stubbs M."/>
            <person name="Talamas J."/>
            <person name="Tchuinga P."/>
            <person name="Tenzing P."/>
            <person name="Tesfaye S."/>
            <person name="Theodore J."/>
            <person name="Thoulutsang Y."/>
            <person name="Topham K."/>
            <person name="Towey S."/>
            <person name="Tsamla T."/>
            <person name="Tsomo N."/>
            <person name="Vallee D."/>
            <person name="Vassiliev H."/>
            <person name="Venkataraman V."/>
            <person name="Vinson J."/>
            <person name="Vo A."/>
            <person name="Wade C."/>
            <person name="Wang S."/>
            <person name="Wangchuk T."/>
            <person name="Wangdi T."/>
            <person name="Whittaker C."/>
            <person name="Wilkinson J."/>
            <person name="Wu Y."/>
            <person name="Wyman D."/>
            <person name="Yadav S."/>
            <person name="Yang S."/>
            <person name="Yang X."/>
            <person name="Yeager S."/>
            <person name="Yee E."/>
            <person name="Young G."/>
            <person name="Zainoun J."/>
            <person name="Zembeck L."/>
            <person name="Zimmer A."/>
            <person name="Zody M."/>
            <person name="Lander E."/>
        </authorList>
    </citation>
    <scope>NUCLEOTIDE SEQUENCE [LARGE SCALE GENOMIC DNA]</scope>
</reference>
<dbReference type="Proteomes" id="UP000007875">
    <property type="component" value="Unassembled WGS sequence"/>
</dbReference>
<dbReference type="Ensembl" id="ENSCSAVT00000016683.1">
    <property type="protein sequence ID" value="ENSCSAVP00000016502.1"/>
    <property type="gene ID" value="ENSCSAVG00000009709.1"/>
</dbReference>
<reference evidence="2" key="2">
    <citation type="submission" date="2025-08" db="UniProtKB">
        <authorList>
            <consortium name="Ensembl"/>
        </authorList>
    </citation>
    <scope>IDENTIFICATION</scope>
</reference>
<feature type="region of interest" description="Disordered" evidence="1">
    <location>
        <begin position="177"/>
        <end position="234"/>
    </location>
</feature>
<feature type="region of interest" description="Disordered" evidence="1">
    <location>
        <begin position="1"/>
        <end position="78"/>
    </location>
</feature>
<protein>
    <submittedName>
        <fullName evidence="2">Uncharacterized protein</fullName>
    </submittedName>
</protein>
<dbReference type="HOGENOM" id="CLU_1184686_0_0_1"/>
<feature type="compositionally biased region" description="Low complexity" evidence="1">
    <location>
        <begin position="197"/>
        <end position="212"/>
    </location>
</feature>
<accession>H2ZFY6</accession>
<sequence>MKANKVISDTFEKMDLENNTSSSSDSERSRIFEVPTDESSSSSPHGDSSEDQTSEINKLQRQPKFPMHGVPAQDEEREALLNERRLLIERLEHDSSTSEDLSQSEILDEMSSQHNRRKTEQRSDEDSSDFDQDIGNIGPRFQKDSFDDILEKVGLNENNSSQENRCVEKFNVVNRKKQRVSRSALEEEDSSEEILSEDSSSLDNSSSWTSSSEEMETLGQNNLEHDDVKTKLEL</sequence>
<evidence type="ECO:0000313" key="3">
    <source>
        <dbReference type="Proteomes" id="UP000007875"/>
    </source>
</evidence>
<name>H2ZFY6_CIOSA</name>
<proteinExistence type="predicted"/>
<feature type="compositionally biased region" description="Polar residues" evidence="1">
    <location>
        <begin position="98"/>
        <end position="113"/>
    </location>
</feature>
<dbReference type="AlphaFoldDB" id="H2ZFY6"/>
<evidence type="ECO:0000256" key="1">
    <source>
        <dbReference type="SAM" id="MobiDB-lite"/>
    </source>
</evidence>
<organism evidence="2 3">
    <name type="scientific">Ciona savignyi</name>
    <name type="common">Pacific transparent sea squirt</name>
    <dbReference type="NCBI Taxonomy" id="51511"/>
    <lineage>
        <taxon>Eukaryota</taxon>
        <taxon>Metazoa</taxon>
        <taxon>Chordata</taxon>
        <taxon>Tunicata</taxon>
        <taxon>Ascidiacea</taxon>
        <taxon>Phlebobranchia</taxon>
        <taxon>Cionidae</taxon>
        <taxon>Ciona</taxon>
    </lineage>
</organism>
<dbReference type="InParanoid" id="H2ZFY6"/>
<feature type="region of interest" description="Disordered" evidence="1">
    <location>
        <begin position="90"/>
        <end position="145"/>
    </location>
</feature>
<keyword evidence="3" id="KW-1185">Reference proteome</keyword>
<feature type="compositionally biased region" description="Basic and acidic residues" evidence="1">
    <location>
        <begin position="223"/>
        <end position="234"/>
    </location>
</feature>
<reference evidence="2" key="3">
    <citation type="submission" date="2025-09" db="UniProtKB">
        <authorList>
            <consortium name="Ensembl"/>
        </authorList>
    </citation>
    <scope>IDENTIFICATION</scope>
</reference>